<dbReference type="AlphaFoldDB" id="A0A6J2XXB6"/>
<accession>A0A6J2XXB6</accession>
<feature type="transmembrane region" description="Helical" evidence="1">
    <location>
        <begin position="56"/>
        <end position="74"/>
    </location>
</feature>
<protein>
    <submittedName>
        <fullName evidence="3">Transmembrane protein 223</fullName>
    </submittedName>
</protein>
<evidence type="ECO:0000313" key="3">
    <source>
        <dbReference type="RefSeq" id="XP_030755410.1"/>
    </source>
</evidence>
<keyword evidence="1" id="KW-1133">Transmembrane helix</keyword>
<feature type="transmembrane region" description="Helical" evidence="1">
    <location>
        <begin position="111"/>
        <end position="131"/>
    </location>
</feature>
<dbReference type="GeneID" id="115881851"/>
<dbReference type="PANTHER" id="PTHR14549">
    <property type="entry name" value="TRANSMEMBRANE PROTEIN 223"/>
    <property type="match status" value="1"/>
</dbReference>
<dbReference type="FunCoup" id="A0A6J2XXB6">
    <property type="interactions" value="453"/>
</dbReference>
<dbReference type="Pfam" id="PF06979">
    <property type="entry name" value="TMEM70"/>
    <property type="match status" value="1"/>
</dbReference>
<dbReference type="PANTHER" id="PTHR14549:SF2">
    <property type="entry name" value="TRANSMEMBRANE PROTEIN 223"/>
    <property type="match status" value="1"/>
</dbReference>
<dbReference type="KEGG" id="soy:115881851"/>
<reference evidence="3" key="1">
    <citation type="submission" date="2025-08" db="UniProtKB">
        <authorList>
            <consortium name="RefSeq"/>
        </authorList>
    </citation>
    <scope>IDENTIFICATION</scope>
    <source>
        <tissue evidence="3">Gonads</tissue>
    </source>
</reference>
<evidence type="ECO:0000256" key="1">
    <source>
        <dbReference type="SAM" id="Phobius"/>
    </source>
</evidence>
<gene>
    <name evidence="3" type="primary">LOC115881851</name>
</gene>
<proteinExistence type="predicted"/>
<dbReference type="GO" id="GO:0005739">
    <property type="term" value="C:mitochondrion"/>
    <property type="evidence" value="ECO:0007669"/>
    <property type="project" value="TreeGrafter"/>
</dbReference>
<keyword evidence="2" id="KW-1185">Reference proteome</keyword>
<name>A0A6J2XXB6_SITOR</name>
<dbReference type="InterPro" id="IPR045325">
    <property type="entry name" value="TMEM70/TMEM186/TMEM223"/>
</dbReference>
<dbReference type="InParanoid" id="A0A6J2XXB6"/>
<dbReference type="InterPro" id="IPR026100">
    <property type="entry name" value="Tmem223"/>
</dbReference>
<dbReference type="Proteomes" id="UP000504635">
    <property type="component" value="Unplaced"/>
</dbReference>
<keyword evidence="1 3" id="KW-0812">Transmembrane</keyword>
<sequence>MFCSFRFCSSIGKLSKNFGWNFHRKEIDRQFSQKIIDVNTNVVKDVILYKSENDRLLKILNVFGLFQFGLWSYVSLTAFKTLKNVPGGELDEDAVWWKKINLGESKYRNGLTIITFALGWSILTLTWAFTLRSVKYIILRRGGQQATIVTYTPFSKNRLLTLDLNNISAKETRAAAKSFLPLKVKDYYFHYLVDMKGEFKNPLLFDNTVGLKRVWKK</sequence>
<keyword evidence="1" id="KW-0472">Membrane</keyword>
<organism evidence="2 3">
    <name type="scientific">Sitophilus oryzae</name>
    <name type="common">Rice weevil</name>
    <name type="synonym">Curculio oryzae</name>
    <dbReference type="NCBI Taxonomy" id="7048"/>
    <lineage>
        <taxon>Eukaryota</taxon>
        <taxon>Metazoa</taxon>
        <taxon>Ecdysozoa</taxon>
        <taxon>Arthropoda</taxon>
        <taxon>Hexapoda</taxon>
        <taxon>Insecta</taxon>
        <taxon>Pterygota</taxon>
        <taxon>Neoptera</taxon>
        <taxon>Endopterygota</taxon>
        <taxon>Coleoptera</taxon>
        <taxon>Polyphaga</taxon>
        <taxon>Cucujiformia</taxon>
        <taxon>Curculionidae</taxon>
        <taxon>Dryophthorinae</taxon>
        <taxon>Sitophilus</taxon>
    </lineage>
</organism>
<dbReference type="RefSeq" id="XP_030755410.1">
    <property type="nucleotide sequence ID" value="XM_030899550.1"/>
</dbReference>
<dbReference type="GO" id="GO:0007399">
    <property type="term" value="P:nervous system development"/>
    <property type="evidence" value="ECO:0007669"/>
    <property type="project" value="TreeGrafter"/>
</dbReference>
<dbReference type="OrthoDB" id="5950063at2759"/>
<evidence type="ECO:0000313" key="2">
    <source>
        <dbReference type="Proteomes" id="UP000504635"/>
    </source>
</evidence>